<dbReference type="SMART" id="SM00184">
    <property type="entry name" value="RING"/>
    <property type="match status" value="1"/>
</dbReference>
<dbReference type="InterPro" id="IPR047134">
    <property type="entry name" value="RNF4"/>
</dbReference>
<dbReference type="InterPro" id="IPR013083">
    <property type="entry name" value="Znf_RING/FYVE/PHD"/>
</dbReference>
<feature type="region of interest" description="Disordered" evidence="3">
    <location>
        <begin position="113"/>
        <end position="176"/>
    </location>
</feature>
<evidence type="ECO:0000313" key="6">
    <source>
        <dbReference type="Proteomes" id="UP000076632"/>
    </source>
</evidence>
<sequence length="660" mass="74751">MATLTANTPRLPEHCPHKLPTSCLLTATPLCCACADRRSHSSSYSVYIDGVGFVRRATRWQRYCWMCKEFWDARIDAASPPIPPSQTRIPDIPDQSEFLERWYDHHRGYRRVQHEDGSEGRIEVTGEPLQEVAPGRLPRSLEELREAQIEAERREAASSALQREHESETAGSLSSALSAALDEIRAATGSDLDPDQDPDESAEDVSSRFTAIDRNLRRRHGDQAIYITALRRELEQLRSSTERVMASLHGLGERAEESAESLARSDSRETSLGRLRQQGFFAHERRAPSERPLRSGLVPTVGQPDSSQVNDPMVSISSIQNRLDAANAALERARRARERAADDLEASESNVQAARERVRELEREHRTVENYTRTFGSREEVERQGADYESPITGMFNRAWGRYREREEEQRRDRILREIVAAEEQVMEGTTGEPSSVAEANRALEETRFNNEADDDDDMLNEYYAGLRAQGWSQMPWARDVPVPQTLSPTMQSGGHSPHDRNRNESSSSTATANQTLAQDGLFVTRFEPRLRELSLLDSPSRESLLRWLRIRASARFDLVNDHEEEESEPEGERKGLDNESSGRPPPKESEELTVNLECKICYTQLADTVVLPCGHLVMCQWCADMHVPPHRLDKTRPATTASCPLCRKKVKQRALIYRG</sequence>
<evidence type="ECO:0000256" key="1">
    <source>
        <dbReference type="PROSITE-ProRule" id="PRU00175"/>
    </source>
</evidence>
<accession>A0A165H2W5</accession>
<feature type="compositionally biased region" description="Basic and acidic residues" evidence="3">
    <location>
        <begin position="113"/>
        <end position="124"/>
    </location>
</feature>
<evidence type="ECO:0000259" key="4">
    <source>
        <dbReference type="PROSITE" id="PS50089"/>
    </source>
</evidence>
<dbReference type="GeneID" id="28897757"/>
<keyword evidence="2" id="KW-0175">Coiled coil</keyword>
<dbReference type="AlphaFoldDB" id="A0A165H2W5"/>
<dbReference type="OMA" id="LACQVCY"/>
<keyword evidence="6" id="KW-1185">Reference proteome</keyword>
<dbReference type="PANTHER" id="PTHR23041:SF78">
    <property type="entry name" value="E3 UBIQUITIN-PROTEIN LIGASE RNF4"/>
    <property type="match status" value="1"/>
</dbReference>
<keyword evidence="1" id="KW-0479">Metal-binding</keyword>
<reference evidence="5 6" key="1">
    <citation type="journal article" date="2016" name="Fungal Biol.">
        <title>The genome of Xylona heveae provides a window into fungal endophytism.</title>
        <authorList>
            <person name="Gazis R."/>
            <person name="Kuo A."/>
            <person name="Riley R."/>
            <person name="LaButti K."/>
            <person name="Lipzen A."/>
            <person name="Lin J."/>
            <person name="Amirebrahimi M."/>
            <person name="Hesse C.N."/>
            <person name="Spatafora J.W."/>
            <person name="Henrissat B."/>
            <person name="Hainaut M."/>
            <person name="Grigoriev I.V."/>
            <person name="Hibbett D.S."/>
        </authorList>
    </citation>
    <scope>NUCLEOTIDE SEQUENCE [LARGE SCALE GENOMIC DNA]</scope>
    <source>
        <strain evidence="5 6">TC161</strain>
    </source>
</reference>
<dbReference type="EMBL" id="KV407458">
    <property type="protein sequence ID" value="KZF22911.1"/>
    <property type="molecule type" value="Genomic_DNA"/>
</dbReference>
<dbReference type="STRING" id="1328760.A0A165H2W5"/>
<dbReference type="PANTHER" id="PTHR23041">
    <property type="entry name" value="RING FINGER DOMAIN-CONTAINING"/>
    <property type="match status" value="1"/>
</dbReference>
<dbReference type="OrthoDB" id="1711136at2759"/>
<feature type="compositionally biased region" description="Acidic residues" evidence="3">
    <location>
        <begin position="192"/>
        <end position="203"/>
    </location>
</feature>
<protein>
    <recommendedName>
        <fullName evidence="4">RING-type domain-containing protein</fullName>
    </recommendedName>
</protein>
<dbReference type="SUPFAM" id="SSF57850">
    <property type="entry name" value="RING/U-box"/>
    <property type="match status" value="1"/>
</dbReference>
<feature type="region of interest" description="Disordered" evidence="3">
    <location>
        <begin position="562"/>
        <end position="590"/>
    </location>
</feature>
<dbReference type="Proteomes" id="UP000076632">
    <property type="component" value="Unassembled WGS sequence"/>
</dbReference>
<feature type="compositionally biased region" description="Basic and acidic residues" evidence="3">
    <location>
        <begin position="139"/>
        <end position="168"/>
    </location>
</feature>
<keyword evidence="1" id="KW-0862">Zinc</keyword>
<keyword evidence="1" id="KW-0863">Zinc-finger</keyword>
<feature type="domain" description="RING-type" evidence="4">
    <location>
        <begin position="599"/>
        <end position="648"/>
    </location>
</feature>
<evidence type="ECO:0000256" key="2">
    <source>
        <dbReference type="SAM" id="Coils"/>
    </source>
</evidence>
<feature type="compositionally biased region" description="Polar residues" evidence="3">
    <location>
        <begin position="505"/>
        <end position="517"/>
    </location>
</feature>
<feature type="coiled-coil region" evidence="2">
    <location>
        <begin position="316"/>
        <end position="371"/>
    </location>
</feature>
<feature type="region of interest" description="Disordered" evidence="3">
    <location>
        <begin position="286"/>
        <end position="310"/>
    </location>
</feature>
<dbReference type="Gene3D" id="3.30.40.10">
    <property type="entry name" value="Zinc/RING finger domain, C3HC4 (zinc finger)"/>
    <property type="match status" value="1"/>
</dbReference>
<proteinExistence type="predicted"/>
<dbReference type="InParanoid" id="A0A165H2W5"/>
<feature type="compositionally biased region" description="Polar residues" evidence="3">
    <location>
        <begin position="485"/>
        <end position="495"/>
    </location>
</feature>
<feature type="region of interest" description="Disordered" evidence="3">
    <location>
        <begin position="480"/>
        <end position="517"/>
    </location>
</feature>
<dbReference type="RefSeq" id="XP_018188466.1">
    <property type="nucleotide sequence ID" value="XM_018332620.1"/>
</dbReference>
<gene>
    <name evidence="5" type="ORF">L228DRAFT_247327</name>
</gene>
<evidence type="ECO:0000313" key="5">
    <source>
        <dbReference type="EMBL" id="KZF22911.1"/>
    </source>
</evidence>
<evidence type="ECO:0000256" key="3">
    <source>
        <dbReference type="SAM" id="MobiDB-lite"/>
    </source>
</evidence>
<name>A0A165H2W5_XYLHT</name>
<dbReference type="PROSITE" id="PS50089">
    <property type="entry name" value="ZF_RING_2"/>
    <property type="match status" value="1"/>
</dbReference>
<dbReference type="Pfam" id="PF13920">
    <property type="entry name" value="zf-C3HC4_3"/>
    <property type="match status" value="1"/>
</dbReference>
<feature type="region of interest" description="Disordered" evidence="3">
    <location>
        <begin position="189"/>
        <end position="208"/>
    </location>
</feature>
<dbReference type="InterPro" id="IPR001841">
    <property type="entry name" value="Znf_RING"/>
</dbReference>
<organism evidence="5 6">
    <name type="scientific">Xylona heveae (strain CBS 132557 / TC161)</name>
    <dbReference type="NCBI Taxonomy" id="1328760"/>
    <lineage>
        <taxon>Eukaryota</taxon>
        <taxon>Fungi</taxon>
        <taxon>Dikarya</taxon>
        <taxon>Ascomycota</taxon>
        <taxon>Pezizomycotina</taxon>
        <taxon>Xylonomycetes</taxon>
        <taxon>Xylonales</taxon>
        <taxon>Xylonaceae</taxon>
        <taxon>Xylona</taxon>
    </lineage>
</organism>
<dbReference type="GO" id="GO:0008270">
    <property type="term" value="F:zinc ion binding"/>
    <property type="evidence" value="ECO:0007669"/>
    <property type="project" value="UniProtKB-KW"/>
</dbReference>